<organism evidence="1 2">
    <name type="scientific">Polyangium fumosum</name>
    <dbReference type="NCBI Taxonomy" id="889272"/>
    <lineage>
        <taxon>Bacteria</taxon>
        <taxon>Pseudomonadati</taxon>
        <taxon>Myxococcota</taxon>
        <taxon>Polyangia</taxon>
        <taxon>Polyangiales</taxon>
        <taxon>Polyangiaceae</taxon>
        <taxon>Polyangium</taxon>
    </lineage>
</organism>
<gene>
    <name evidence="1" type="ORF">E8A74_46450</name>
</gene>
<dbReference type="Proteomes" id="UP000309215">
    <property type="component" value="Unassembled WGS sequence"/>
</dbReference>
<dbReference type="AlphaFoldDB" id="A0A4U1INW3"/>
<sequence>MTTISDGYEAYYTDKLWGLLPEVYRAEDSTDTSKKGPLREMVQRIGVQAAVLRRSIDRMWEDQSIETCDDWVIAYVGDLLATNLVASLDARGQRLDVARTIHYRRRKGTLAVLEQIASDLTGWDARVVEFFRRMARARHGLDPEIGWPADSPDPEKARKLQAVQRLVGRLTHTTAGGFADLRSPHGARLTGTAFDEFSYTADVRVGRGHTGWYNIPRLGVFLWRLHSLPLEAVTPVQVAGCPNEYTFDPTGRKSPLFAASARTYGDEWISPDEHQLPGPISRLLMLVSLEELYAAVDPAEPTAVEQRSLGIFRQNGAFLDLIPVEHVIADPGADPGNDDKKIYIDPEQGVFFMPANPDPPIPGSGPLRVAYHHGFPSTIGAGAYDRRVRGQVNPPPTSAPIDVKGGDSALATALTSSSGEGTVLLQDSLTYGTVVDVTVTDLVLKSENRERPLVRLTPEGPLWSFTGASGSSLVLDGIFVSGGEIALKGTFDSVVIVTSTLDPGNLDPDTNTYESSVDGRPLAPCRLRIEGQVRSLTIERSITGPIQVVAGGAVEHLLIRDSIVQSLGAEKALSVVGTGEVEIERATILGPGEVHRLHASDTIFHDVMTVADTQHGCVRFSAWAEGSMLPRRYHTQSITPAAPIFTSTRFGQPGYAQLALSAPAAITEGGTEGSEPGAFWREKNAIKERSLRIRYQEYVPVGLAPVFIYVT</sequence>
<dbReference type="RefSeq" id="WP_136935617.1">
    <property type="nucleotide sequence ID" value="NZ_SSMQ01000093.1"/>
</dbReference>
<protein>
    <submittedName>
        <fullName evidence="1">Uncharacterized protein</fullName>
    </submittedName>
</protein>
<evidence type="ECO:0000313" key="2">
    <source>
        <dbReference type="Proteomes" id="UP000309215"/>
    </source>
</evidence>
<dbReference type="EMBL" id="SSMQ01000093">
    <property type="protein sequence ID" value="TKC95824.1"/>
    <property type="molecule type" value="Genomic_DNA"/>
</dbReference>
<evidence type="ECO:0000313" key="1">
    <source>
        <dbReference type="EMBL" id="TKC95824.1"/>
    </source>
</evidence>
<proteinExistence type="predicted"/>
<accession>A0A4U1INW3</accession>
<name>A0A4U1INW3_9BACT</name>
<comment type="caution">
    <text evidence="1">The sequence shown here is derived from an EMBL/GenBank/DDBJ whole genome shotgun (WGS) entry which is preliminary data.</text>
</comment>
<reference evidence="1 2" key="1">
    <citation type="submission" date="2019-04" db="EMBL/GenBank/DDBJ databases">
        <authorList>
            <person name="Li Y."/>
            <person name="Wang J."/>
        </authorList>
    </citation>
    <scope>NUCLEOTIDE SEQUENCE [LARGE SCALE GENOMIC DNA]</scope>
    <source>
        <strain evidence="1 2">DSM 14668</strain>
    </source>
</reference>
<keyword evidence="2" id="KW-1185">Reference proteome</keyword>
<dbReference type="OrthoDB" id="626916at2"/>